<dbReference type="Gene3D" id="1.10.260.40">
    <property type="entry name" value="lambda repressor-like DNA-binding domains"/>
    <property type="match status" value="1"/>
</dbReference>
<dbReference type="Pfam" id="PF01381">
    <property type="entry name" value="HTH_3"/>
    <property type="match status" value="1"/>
</dbReference>
<dbReference type="SUPFAM" id="SSF47413">
    <property type="entry name" value="lambda repressor-like DNA-binding domains"/>
    <property type="match status" value="1"/>
</dbReference>
<comment type="caution">
    <text evidence="2">The sequence shown here is derived from an EMBL/GenBank/DDBJ whole genome shotgun (WGS) entry which is preliminary data.</text>
</comment>
<evidence type="ECO:0000259" key="1">
    <source>
        <dbReference type="PROSITE" id="PS50943"/>
    </source>
</evidence>
<evidence type="ECO:0000313" key="3">
    <source>
        <dbReference type="Proteomes" id="UP000019277"/>
    </source>
</evidence>
<gene>
    <name evidence="2" type="ORF">UO65_0004</name>
</gene>
<dbReference type="STRING" id="909613.UO65_0004"/>
<name>W7JF57_9PSEU</name>
<evidence type="ECO:0000313" key="2">
    <source>
        <dbReference type="EMBL" id="EWC64649.1"/>
    </source>
</evidence>
<dbReference type="GO" id="GO:0003677">
    <property type="term" value="F:DNA binding"/>
    <property type="evidence" value="ECO:0007669"/>
    <property type="project" value="InterPro"/>
</dbReference>
<dbReference type="AlphaFoldDB" id="W7JF57"/>
<dbReference type="InterPro" id="IPR001387">
    <property type="entry name" value="Cro/C1-type_HTH"/>
</dbReference>
<sequence>MSNTIRREVGEMDHGDLGLSAKLNRLVATVHPAGRGPFTNEEIAASIRTEQSVDISHSAISAWRRGTRDNPSFRHLSALARFFGVPLGYFSDDAESARVDEQLDLVAAWRDAQVRAIAMRAGELSEAGRAAILEMANRVCEIERAHARPERRPESGKPELR</sequence>
<feature type="domain" description="HTH cro/C1-type" evidence="1">
    <location>
        <begin position="54"/>
        <end position="90"/>
    </location>
</feature>
<accession>W7JF57</accession>
<reference evidence="2 3" key="1">
    <citation type="journal article" date="2014" name="Genome Announc.">
        <title>Draft Genome Sequence of the Antitrypanosomally Active Sponge-Associated Bacterium Actinokineospora sp. Strain EG49.</title>
        <authorList>
            <person name="Harjes J."/>
            <person name="Ryu T."/>
            <person name="Abdelmohsen U.R."/>
            <person name="Moitinho-Silva L."/>
            <person name="Horn H."/>
            <person name="Ravasi T."/>
            <person name="Hentschel U."/>
        </authorList>
    </citation>
    <scope>NUCLEOTIDE SEQUENCE [LARGE SCALE GENOMIC DNA]</scope>
    <source>
        <strain evidence="2 3">EG49</strain>
    </source>
</reference>
<keyword evidence="3" id="KW-1185">Reference proteome</keyword>
<proteinExistence type="predicted"/>
<dbReference type="EMBL" id="AYXG01000001">
    <property type="protein sequence ID" value="EWC64649.1"/>
    <property type="molecule type" value="Genomic_DNA"/>
</dbReference>
<dbReference type="CDD" id="cd00093">
    <property type="entry name" value="HTH_XRE"/>
    <property type="match status" value="1"/>
</dbReference>
<dbReference type="InterPro" id="IPR010982">
    <property type="entry name" value="Lambda_DNA-bd_dom_sf"/>
</dbReference>
<dbReference type="Proteomes" id="UP000019277">
    <property type="component" value="Unassembled WGS sequence"/>
</dbReference>
<organism evidence="2 3">
    <name type="scientific">Actinokineospora spheciospongiae</name>
    <dbReference type="NCBI Taxonomy" id="909613"/>
    <lineage>
        <taxon>Bacteria</taxon>
        <taxon>Bacillati</taxon>
        <taxon>Actinomycetota</taxon>
        <taxon>Actinomycetes</taxon>
        <taxon>Pseudonocardiales</taxon>
        <taxon>Pseudonocardiaceae</taxon>
        <taxon>Actinokineospora</taxon>
    </lineage>
</organism>
<dbReference type="eggNOG" id="COG1476">
    <property type="taxonomic scope" value="Bacteria"/>
</dbReference>
<protein>
    <submittedName>
        <fullName evidence="2">ESX-1 secreted protein regulator EspR</fullName>
    </submittedName>
</protein>
<dbReference type="PROSITE" id="PS50943">
    <property type="entry name" value="HTH_CROC1"/>
    <property type="match status" value="1"/>
</dbReference>